<organism evidence="1 2">
    <name type="scientific">Rhamnusium bicolor</name>
    <dbReference type="NCBI Taxonomy" id="1586634"/>
    <lineage>
        <taxon>Eukaryota</taxon>
        <taxon>Metazoa</taxon>
        <taxon>Ecdysozoa</taxon>
        <taxon>Arthropoda</taxon>
        <taxon>Hexapoda</taxon>
        <taxon>Insecta</taxon>
        <taxon>Pterygota</taxon>
        <taxon>Neoptera</taxon>
        <taxon>Endopterygota</taxon>
        <taxon>Coleoptera</taxon>
        <taxon>Polyphaga</taxon>
        <taxon>Cucujiformia</taxon>
        <taxon>Chrysomeloidea</taxon>
        <taxon>Cerambycidae</taxon>
        <taxon>Lepturinae</taxon>
        <taxon>Rhagiini</taxon>
        <taxon>Rhamnusium</taxon>
    </lineage>
</organism>
<reference evidence="1" key="1">
    <citation type="journal article" date="2023" name="Insect Mol. Biol.">
        <title>Genome sequencing provides insights into the evolution of gene families encoding plant cell wall-degrading enzymes in longhorned beetles.</title>
        <authorList>
            <person name="Shin N.R."/>
            <person name="Okamura Y."/>
            <person name="Kirsch R."/>
            <person name="Pauchet Y."/>
        </authorList>
    </citation>
    <scope>NUCLEOTIDE SEQUENCE</scope>
    <source>
        <strain evidence="1">RBIC_L_NR</strain>
    </source>
</reference>
<dbReference type="EMBL" id="JANEYF010000560">
    <property type="protein sequence ID" value="KAJ8969266.1"/>
    <property type="molecule type" value="Genomic_DNA"/>
</dbReference>
<evidence type="ECO:0000313" key="2">
    <source>
        <dbReference type="Proteomes" id="UP001162156"/>
    </source>
</evidence>
<gene>
    <name evidence="1" type="ORF">NQ314_001849</name>
</gene>
<protein>
    <submittedName>
        <fullName evidence="1">Uncharacterized protein</fullName>
    </submittedName>
</protein>
<keyword evidence="2" id="KW-1185">Reference proteome</keyword>
<name>A0AAV8ZT22_9CUCU</name>
<dbReference type="AlphaFoldDB" id="A0AAV8ZT22"/>
<accession>A0AAV8ZT22</accession>
<proteinExistence type="predicted"/>
<dbReference type="Proteomes" id="UP001162156">
    <property type="component" value="Unassembled WGS sequence"/>
</dbReference>
<comment type="caution">
    <text evidence="1">The sequence shown here is derived from an EMBL/GenBank/DDBJ whole genome shotgun (WGS) entry which is preliminary data.</text>
</comment>
<evidence type="ECO:0000313" key="1">
    <source>
        <dbReference type="EMBL" id="KAJ8969266.1"/>
    </source>
</evidence>
<sequence>MAHSFDSQSHYYNLRWREYNFQVEDRVMKRQYFPSSGMKGFSLKLAPKYVGPYSIIKVVSPVILKLKDDLGNICENVHVKHGKLTV</sequence>